<evidence type="ECO:0000313" key="2">
    <source>
        <dbReference type="Proteomes" id="UP000190897"/>
    </source>
</evidence>
<keyword evidence="2" id="KW-1185">Reference proteome</keyword>
<organism evidence="1 2">
    <name type="scientific">Dyadobacter psychrophilus</name>
    <dbReference type="NCBI Taxonomy" id="651661"/>
    <lineage>
        <taxon>Bacteria</taxon>
        <taxon>Pseudomonadati</taxon>
        <taxon>Bacteroidota</taxon>
        <taxon>Cytophagia</taxon>
        <taxon>Cytophagales</taxon>
        <taxon>Spirosomataceae</taxon>
        <taxon>Dyadobacter</taxon>
    </lineage>
</organism>
<dbReference type="EMBL" id="FUZA01000015">
    <property type="protein sequence ID" value="SKC19932.1"/>
    <property type="molecule type" value="Genomic_DNA"/>
</dbReference>
<gene>
    <name evidence="1" type="ORF">SAMN05660293_05560</name>
</gene>
<evidence type="ECO:0000313" key="1">
    <source>
        <dbReference type="EMBL" id="SKC19932.1"/>
    </source>
</evidence>
<sequence>MMIRQKYPLSSQLPDQIVIKLIIAGKYFHFPYSAIFANRKLYYNYTAIFTKNSRIVKKAG</sequence>
<protein>
    <submittedName>
        <fullName evidence="1">Uncharacterized protein</fullName>
    </submittedName>
</protein>
<dbReference type="Proteomes" id="UP000190897">
    <property type="component" value="Unassembled WGS sequence"/>
</dbReference>
<accession>A0A1T5HH11</accession>
<dbReference type="AlphaFoldDB" id="A0A1T5HH11"/>
<reference evidence="2" key="1">
    <citation type="submission" date="2017-02" db="EMBL/GenBank/DDBJ databases">
        <authorList>
            <person name="Varghese N."/>
            <person name="Submissions S."/>
        </authorList>
    </citation>
    <scope>NUCLEOTIDE SEQUENCE [LARGE SCALE GENOMIC DNA]</scope>
    <source>
        <strain evidence="2">DSM 22270</strain>
    </source>
</reference>
<name>A0A1T5HH11_9BACT</name>
<proteinExistence type="predicted"/>